<accession>A0A158J425</accession>
<dbReference type="Gene3D" id="3.30.390.10">
    <property type="entry name" value="Enolase-like, N-terminal domain"/>
    <property type="match status" value="1"/>
</dbReference>
<dbReference type="STRING" id="326474.AWB65_05927"/>
<dbReference type="InterPro" id="IPR020811">
    <property type="entry name" value="Enolase_N"/>
</dbReference>
<name>A0A158J425_9BURK</name>
<dbReference type="PANTHER" id="PTHR11902">
    <property type="entry name" value="ENOLASE"/>
    <property type="match status" value="1"/>
</dbReference>
<dbReference type="PANTHER" id="PTHR11902:SF1">
    <property type="entry name" value="ENOLASE"/>
    <property type="match status" value="1"/>
</dbReference>
<dbReference type="SUPFAM" id="SSF54826">
    <property type="entry name" value="Enolase N-terminal domain-like"/>
    <property type="match status" value="1"/>
</dbReference>
<evidence type="ECO:0000313" key="3">
    <source>
        <dbReference type="EMBL" id="SAL63702.1"/>
    </source>
</evidence>
<dbReference type="GO" id="GO:0006096">
    <property type="term" value="P:glycolytic process"/>
    <property type="evidence" value="ECO:0007669"/>
    <property type="project" value="InterPro"/>
</dbReference>
<dbReference type="OrthoDB" id="9157360at2"/>
<dbReference type="AlphaFoldDB" id="A0A158J425"/>
<sequence>MTRIQDVTGFEPLDSRGNPTVAEQVALDDGSKGCAVAPSGASTGAREALELRDGDKSRYGVKGVRRVELGAGAVFRGSEAIAPANKT</sequence>
<evidence type="ECO:0000259" key="2">
    <source>
        <dbReference type="SMART" id="SM01193"/>
    </source>
</evidence>
<gene>
    <name evidence="3" type="ORF">AWB65_05927</name>
</gene>
<keyword evidence="1" id="KW-0460">Magnesium</keyword>
<reference evidence="3" key="1">
    <citation type="submission" date="2016-01" db="EMBL/GenBank/DDBJ databases">
        <authorList>
            <person name="Peeters C."/>
        </authorList>
    </citation>
    <scope>NUCLEOTIDE SEQUENCE [LARGE SCALE GENOMIC DNA]</scope>
    <source>
        <strain evidence="3">LMG 22934</strain>
    </source>
</reference>
<dbReference type="SMART" id="SM01193">
    <property type="entry name" value="Enolase_N"/>
    <property type="match status" value="1"/>
</dbReference>
<feature type="domain" description="Enolase N-terminal" evidence="2">
    <location>
        <begin position="4"/>
        <end position="85"/>
    </location>
</feature>
<dbReference type="GO" id="GO:0000287">
    <property type="term" value="F:magnesium ion binding"/>
    <property type="evidence" value="ECO:0007669"/>
    <property type="project" value="InterPro"/>
</dbReference>
<dbReference type="GO" id="GO:0004634">
    <property type="term" value="F:phosphopyruvate hydratase activity"/>
    <property type="evidence" value="ECO:0007669"/>
    <property type="project" value="InterPro"/>
</dbReference>
<proteinExistence type="predicted"/>
<evidence type="ECO:0000313" key="4">
    <source>
        <dbReference type="Proteomes" id="UP000054977"/>
    </source>
</evidence>
<dbReference type="InterPro" id="IPR000941">
    <property type="entry name" value="Enolase"/>
</dbReference>
<dbReference type="Pfam" id="PF03952">
    <property type="entry name" value="Enolase_N"/>
    <property type="match status" value="1"/>
</dbReference>
<protein>
    <submittedName>
        <fullName evidence="3">Phosphopyruvate hydratase</fullName>
    </submittedName>
</protein>
<dbReference type="InterPro" id="IPR029017">
    <property type="entry name" value="Enolase-like_N"/>
</dbReference>
<dbReference type="EMBL" id="FCNW02000058">
    <property type="protein sequence ID" value="SAL63702.1"/>
    <property type="molecule type" value="Genomic_DNA"/>
</dbReference>
<dbReference type="GO" id="GO:0000015">
    <property type="term" value="C:phosphopyruvate hydratase complex"/>
    <property type="evidence" value="ECO:0007669"/>
    <property type="project" value="InterPro"/>
</dbReference>
<dbReference type="Proteomes" id="UP000054977">
    <property type="component" value="Unassembled WGS sequence"/>
</dbReference>
<comment type="caution">
    <text evidence="3">The sequence shown here is derived from an EMBL/GenBank/DDBJ whole genome shotgun (WGS) entry which is preliminary data.</text>
</comment>
<organism evidence="3 4">
    <name type="scientific">Caballeronia humi</name>
    <dbReference type="NCBI Taxonomy" id="326474"/>
    <lineage>
        <taxon>Bacteria</taxon>
        <taxon>Pseudomonadati</taxon>
        <taxon>Pseudomonadota</taxon>
        <taxon>Betaproteobacteria</taxon>
        <taxon>Burkholderiales</taxon>
        <taxon>Burkholderiaceae</taxon>
        <taxon>Caballeronia</taxon>
    </lineage>
</organism>
<keyword evidence="4" id="KW-1185">Reference proteome</keyword>
<evidence type="ECO:0000256" key="1">
    <source>
        <dbReference type="ARBA" id="ARBA00022842"/>
    </source>
</evidence>